<proteinExistence type="predicted"/>
<feature type="signal peptide" evidence="2">
    <location>
        <begin position="1"/>
        <end position="17"/>
    </location>
</feature>
<feature type="region of interest" description="Disordered" evidence="1">
    <location>
        <begin position="24"/>
        <end position="66"/>
    </location>
</feature>
<keyword evidence="2" id="KW-0732">Signal</keyword>
<feature type="compositionally biased region" description="Pro residues" evidence="1">
    <location>
        <begin position="25"/>
        <end position="34"/>
    </location>
</feature>
<evidence type="ECO:0008006" key="5">
    <source>
        <dbReference type="Google" id="ProtNLM"/>
    </source>
</evidence>
<name>A0ABT6CR51_9SPHN</name>
<sequence>MLHPLVLALAGPAPLVAAPLVAEAPPAPASPAPASPASAPAEKPAPPPVVDALRQRPTPPPARPGNRQKLLALTLSAGVQYNNNIGVDDADFQVRKGDGSALLGAGVTLTPVATRRTTLRFSYTYDEARNFNLTDFDLTIHAAGAGFARRFGKINAAVDYQYSHVILGDAAYLDMHLVSPSLSAFATKNLFLRGAFTWLRKDFVTANRLDARTAMLGVDAYRFFAKRKGYIALGLRGDDERTTGPEFAFRALQASVRVQVPVRLLGKDARARVGYAWQVRDYTAITPSIGSERHETRSTLNAALDFPLSAHFTLRPIARYVDRRSNVDLYRYKEKMASLALVWKL</sequence>
<keyword evidence="4" id="KW-1185">Reference proteome</keyword>
<reference evidence="3 4" key="1">
    <citation type="submission" date="2023-03" db="EMBL/GenBank/DDBJ databases">
        <title>Novosphingobium cyanobacteriorum sp. nov., isolated from a eutrophic reservoir during the Microcystis bloom period.</title>
        <authorList>
            <person name="Kang M."/>
            <person name="Le V."/>
            <person name="Ko S.-R."/>
            <person name="Lee S.-A."/>
            <person name="Ahn C.-Y."/>
        </authorList>
    </citation>
    <scope>NUCLEOTIDE SEQUENCE [LARGE SCALE GENOMIC DNA]</scope>
    <source>
        <strain evidence="3 4">HBC54</strain>
    </source>
</reference>
<dbReference type="EMBL" id="JAROCY010000053">
    <property type="protein sequence ID" value="MDF8335868.1"/>
    <property type="molecule type" value="Genomic_DNA"/>
</dbReference>
<evidence type="ECO:0000256" key="2">
    <source>
        <dbReference type="SAM" id="SignalP"/>
    </source>
</evidence>
<protein>
    <recommendedName>
        <fullName evidence="5">DUF560 domain-containing protein</fullName>
    </recommendedName>
</protein>
<dbReference type="RefSeq" id="WP_277280911.1">
    <property type="nucleotide sequence ID" value="NZ_JAROCY010000053.1"/>
</dbReference>
<gene>
    <name evidence="3" type="ORF">POM99_21925</name>
</gene>
<dbReference type="Proteomes" id="UP001222770">
    <property type="component" value="Unassembled WGS sequence"/>
</dbReference>
<evidence type="ECO:0000313" key="3">
    <source>
        <dbReference type="EMBL" id="MDF8335868.1"/>
    </source>
</evidence>
<evidence type="ECO:0000256" key="1">
    <source>
        <dbReference type="SAM" id="MobiDB-lite"/>
    </source>
</evidence>
<comment type="caution">
    <text evidence="3">The sequence shown here is derived from an EMBL/GenBank/DDBJ whole genome shotgun (WGS) entry which is preliminary data.</text>
</comment>
<feature type="chain" id="PRO_5047452394" description="DUF560 domain-containing protein" evidence="2">
    <location>
        <begin position="18"/>
        <end position="345"/>
    </location>
</feature>
<accession>A0ABT6CR51</accession>
<evidence type="ECO:0000313" key="4">
    <source>
        <dbReference type="Proteomes" id="UP001222770"/>
    </source>
</evidence>
<organism evidence="3 4">
    <name type="scientific">Novosphingobium cyanobacteriorum</name>
    <dbReference type="NCBI Taxonomy" id="3024215"/>
    <lineage>
        <taxon>Bacteria</taxon>
        <taxon>Pseudomonadati</taxon>
        <taxon>Pseudomonadota</taxon>
        <taxon>Alphaproteobacteria</taxon>
        <taxon>Sphingomonadales</taxon>
        <taxon>Sphingomonadaceae</taxon>
        <taxon>Novosphingobium</taxon>
    </lineage>
</organism>